<dbReference type="InterPro" id="IPR045924">
    <property type="entry name" value="DUF6343"/>
</dbReference>
<evidence type="ECO:0000256" key="1">
    <source>
        <dbReference type="SAM" id="Phobius"/>
    </source>
</evidence>
<comment type="caution">
    <text evidence="2">The sequence shown here is derived from an EMBL/GenBank/DDBJ whole genome shotgun (WGS) entry which is preliminary data.</text>
</comment>
<gene>
    <name evidence="2" type="ORF">G9H71_21305</name>
</gene>
<protein>
    <submittedName>
        <fullName evidence="2">Uncharacterized protein</fullName>
    </submittedName>
</protein>
<keyword evidence="1" id="KW-1133">Transmembrane helix</keyword>
<accession>A0ABX0H1V8</accession>
<evidence type="ECO:0000313" key="2">
    <source>
        <dbReference type="EMBL" id="NHC16326.1"/>
    </source>
</evidence>
<keyword evidence="1" id="KW-0472">Membrane</keyword>
<dbReference type="Pfam" id="PF19870">
    <property type="entry name" value="DUF6343"/>
    <property type="match status" value="1"/>
</dbReference>
<keyword evidence="3" id="KW-1185">Reference proteome</keyword>
<proteinExistence type="predicted"/>
<evidence type="ECO:0000313" key="3">
    <source>
        <dbReference type="Proteomes" id="UP000800981"/>
    </source>
</evidence>
<feature type="transmembrane region" description="Helical" evidence="1">
    <location>
        <begin position="20"/>
        <end position="41"/>
    </location>
</feature>
<organism evidence="2 3">
    <name type="scientific">Motilibacter deserti</name>
    <dbReference type="NCBI Taxonomy" id="2714956"/>
    <lineage>
        <taxon>Bacteria</taxon>
        <taxon>Bacillati</taxon>
        <taxon>Actinomycetota</taxon>
        <taxon>Actinomycetes</taxon>
        <taxon>Motilibacterales</taxon>
        <taxon>Motilibacteraceae</taxon>
        <taxon>Motilibacter</taxon>
    </lineage>
</organism>
<keyword evidence="1" id="KW-0812">Transmembrane</keyword>
<reference evidence="2 3" key="1">
    <citation type="submission" date="2020-03" db="EMBL/GenBank/DDBJ databases">
        <title>Two novel Motilibacter sp.</title>
        <authorList>
            <person name="Liu S."/>
        </authorList>
    </citation>
    <scope>NUCLEOTIDE SEQUENCE [LARGE SCALE GENOMIC DNA]</scope>
    <source>
        <strain evidence="2 3">E257</strain>
    </source>
</reference>
<sequence>MTRRERVGDEPATARTALGLRAALAAFGLVLCGGFAVATFVSASGRDDPGGLWAFFGVLVVLALVALVDLVVLVRRIADEQRPLA</sequence>
<dbReference type="RefSeq" id="WP_166284776.1">
    <property type="nucleotide sequence ID" value="NZ_JAANNP010000133.1"/>
</dbReference>
<dbReference type="EMBL" id="JAANNP010000133">
    <property type="protein sequence ID" value="NHC16326.1"/>
    <property type="molecule type" value="Genomic_DNA"/>
</dbReference>
<dbReference type="Proteomes" id="UP000800981">
    <property type="component" value="Unassembled WGS sequence"/>
</dbReference>
<feature type="transmembrane region" description="Helical" evidence="1">
    <location>
        <begin position="53"/>
        <end position="74"/>
    </location>
</feature>
<name>A0ABX0H1V8_9ACTN</name>